<dbReference type="FunFam" id="1.10.520.10:FF:000006">
    <property type="entry name" value="Peroxidase"/>
    <property type="match status" value="1"/>
</dbReference>
<feature type="binding site" evidence="20">
    <location>
        <position position="203"/>
    </location>
    <ligand>
        <name>Ca(2+)</name>
        <dbReference type="ChEBI" id="CHEBI:29108"/>
        <label>2</label>
    </ligand>
</feature>
<keyword evidence="16" id="KW-0873">Pyrrolidone carboxylic acid</keyword>
<evidence type="ECO:0000256" key="18">
    <source>
        <dbReference type="PIRSR" id="PIRSR600823-1"/>
    </source>
</evidence>
<comment type="similarity">
    <text evidence="23">Belongs to the peroxidase family. Classical plant (class III) peroxidase subfamily.</text>
</comment>
<comment type="similarity">
    <text evidence="4">Belongs to the peroxidase family. Ascorbate peroxidase subfamily.</text>
</comment>
<proteinExistence type="inferred from homology"/>
<keyword evidence="8 23" id="KW-0349">Heme</keyword>
<dbReference type="KEGG" id="tua:125541611"/>
<keyword evidence="26" id="KW-1185">Reference proteome</keyword>
<dbReference type="PRINTS" id="PR00458">
    <property type="entry name" value="PEROXIDASE"/>
</dbReference>
<dbReference type="PROSITE" id="PS51257">
    <property type="entry name" value="PROKAR_LIPOPROTEIN"/>
    <property type="match status" value="1"/>
</dbReference>
<comment type="cofactor">
    <cofactor evidence="20 23">
        <name>Ca(2+)</name>
        <dbReference type="ChEBI" id="CHEBI:29108"/>
    </cofactor>
    <text evidence="20 23">Binds 2 calcium ions per subunit.</text>
</comment>
<evidence type="ECO:0000256" key="15">
    <source>
        <dbReference type="ARBA" id="ARBA00023180"/>
    </source>
</evidence>
<dbReference type="Pfam" id="PF00141">
    <property type="entry name" value="peroxidase"/>
    <property type="match status" value="1"/>
</dbReference>
<keyword evidence="12 23" id="KW-0560">Oxidoreductase</keyword>
<dbReference type="OrthoDB" id="2113341at2759"/>
<feature type="signal peptide" evidence="23">
    <location>
        <begin position="1"/>
        <end position="33"/>
    </location>
</feature>
<dbReference type="PROSITE" id="PS00435">
    <property type="entry name" value="PEROXIDASE_1"/>
    <property type="match status" value="1"/>
</dbReference>
<feature type="binding site" evidence="19">
    <location>
        <position position="172"/>
    </location>
    <ligand>
        <name>substrate</name>
    </ligand>
</feature>
<keyword evidence="15" id="KW-0325">Glycoprotein</keyword>
<sequence length="335" mass="36085">MARRQRVEAREMAVTMLSLALAALAALLSGCAAQPGIRFGYYDKTCPGAEGIVFRETARIVRASPDLAASLLRLHYHDCFVQGCDASVLLDSADGSPTEKDAIPNESLRGFDAVARVKDKLEKACPATVSCADLLALMARDAVVLSKGPSWPVALGRRDGRTSRAENCGELPPLYGNISVMIEVFAAKGLDVKDLVVLSAGHTLGKAHCSSFADRLYNGSIRSTDPTLDGRYADRLRMRCRGPSDSSAAAEMDAGSCGTFDTSYYRQVARRRGLLRSDAGLMEHPFAGAYVRRAATGRYDGEFFRDFRVSMAKMGAIGVLTGNQGKIRTKCNLVN</sequence>
<dbReference type="GO" id="GO:0140825">
    <property type="term" value="F:lactoperoxidase activity"/>
    <property type="evidence" value="ECO:0007669"/>
    <property type="project" value="UniProtKB-EC"/>
</dbReference>
<dbReference type="GO" id="GO:0046872">
    <property type="term" value="F:metal ion binding"/>
    <property type="evidence" value="ECO:0007669"/>
    <property type="project" value="UniProtKB-UniRule"/>
</dbReference>
<accession>A0A8R7THX3</accession>
<feature type="binding site" evidence="20">
    <location>
        <position position="87"/>
    </location>
    <ligand>
        <name>Ca(2+)</name>
        <dbReference type="ChEBI" id="CHEBI:29108"/>
        <label>1</label>
    </ligand>
</feature>
<evidence type="ECO:0000313" key="25">
    <source>
        <dbReference type="EnsemblPlants" id="TuG1812G0200003055.01.T01"/>
    </source>
</evidence>
<feature type="binding site" evidence="20">
    <location>
        <position position="78"/>
    </location>
    <ligand>
        <name>Ca(2+)</name>
        <dbReference type="ChEBI" id="CHEBI:29108"/>
        <label>1</label>
    </ligand>
</feature>
<feature type="binding site" evidence="20">
    <location>
        <position position="85"/>
    </location>
    <ligand>
        <name>Ca(2+)</name>
        <dbReference type="ChEBI" id="CHEBI:29108"/>
        <label>1</label>
    </ligand>
</feature>
<comment type="cofactor">
    <cofactor evidence="20 23">
        <name>heme b</name>
        <dbReference type="ChEBI" id="CHEBI:60344"/>
    </cofactor>
    <text evidence="20 23">Binds 1 heme b (iron(II)-protoporphyrin IX) group per subunit.</text>
</comment>
<protein>
    <recommendedName>
        <fullName evidence="5 23">Peroxidase</fullName>
        <ecNumber evidence="5 23">1.11.1.7</ecNumber>
    </recommendedName>
</protein>
<dbReference type="Proteomes" id="UP000015106">
    <property type="component" value="Chromosome 2"/>
</dbReference>
<dbReference type="RefSeq" id="XP_048560932.1">
    <property type="nucleotide sequence ID" value="XM_048704975.1"/>
</dbReference>
<dbReference type="CDD" id="cd00693">
    <property type="entry name" value="secretory_peroxidase"/>
    <property type="match status" value="1"/>
</dbReference>
<evidence type="ECO:0000256" key="17">
    <source>
        <dbReference type="ARBA" id="ARBA00023324"/>
    </source>
</evidence>
<evidence type="ECO:0000256" key="1">
    <source>
        <dbReference type="ARBA" id="ARBA00000189"/>
    </source>
</evidence>
<feature type="active site" description="Proton acceptor" evidence="18">
    <location>
        <position position="77"/>
    </location>
</feature>
<comment type="subcellular location">
    <subcellularLocation>
        <location evidence="3 23">Secreted</location>
    </subcellularLocation>
</comment>
<feature type="binding site" evidence="20">
    <location>
        <position position="261"/>
    </location>
    <ligand>
        <name>Ca(2+)</name>
        <dbReference type="ChEBI" id="CHEBI:29108"/>
        <label>2</label>
    </ligand>
</feature>
<feature type="disulfide bond" evidence="22">
    <location>
        <begin position="46"/>
        <end position="125"/>
    </location>
</feature>
<evidence type="ECO:0000256" key="5">
    <source>
        <dbReference type="ARBA" id="ARBA00012313"/>
    </source>
</evidence>
<dbReference type="Gene3D" id="1.10.420.10">
    <property type="entry name" value="Peroxidase, domain 2"/>
    <property type="match status" value="1"/>
</dbReference>
<feature type="binding site" evidence="20">
    <location>
        <position position="81"/>
    </location>
    <ligand>
        <name>Ca(2+)</name>
        <dbReference type="ChEBI" id="CHEBI:29108"/>
        <label>1</label>
    </ligand>
</feature>
<dbReference type="InterPro" id="IPR019793">
    <property type="entry name" value="Peroxidases_heam-ligand_BS"/>
</dbReference>
<evidence type="ECO:0000256" key="10">
    <source>
        <dbReference type="ARBA" id="ARBA00022729"/>
    </source>
</evidence>
<dbReference type="Gramene" id="TuG1812G0200003055.01.T01">
    <property type="protein sequence ID" value="TuG1812G0200003055.01.T01"/>
    <property type="gene ID" value="TuG1812G0200003055.01"/>
</dbReference>
<keyword evidence="13 20" id="KW-0408">Iron</keyword>
<evidence type="ECO:0000256" key="19">
    <source>
        <dbReference type="PIRSR" id="PIRSR600823-2"/>
    </source>
</evidence>
<evidence type="ECO:0000256" key="8">
    <source>
        <dbReference type="ARBA" id="ARBA00022617"/>
    </source>
</evidence>
<dbReference type="GeneID" id="125541611"/>
<feature type="site" description="Transition state stabilizer" evidence="21">
    <location>
        <position position="73"/>
    </location>
</feature>
<dbReference type="GO" id="GO:0005576">
    <property type="term" value="C:extracellular region"/>
    <property type="evidence" value="ECO:0007669"/>
    <property type="project" value="UniProtKB-SubCell"/>
</dbReference>
<keyword evidence="10 23" id="KW-0732">Signal</keyword>
<evidence type="ECO:0000313" key="26">
    <source>
        <dbReference type="Proteomes" id="UP000015106"/>
    </source>
</evidence>
<dbReference type="Gene3D" id="1.10.520.10">
    <property type="match status" value="1"/>
</dbReference>
<dbReference type="GO" id="GO:0006979">
    <property type="term" value="P:response to oxidative stress"/>
    <property type="evidence" value="ECO:0007669"/>
    <property type="project" value="UniProtKB-UniRule"/>
</dbReference>
<evidence type="ECO:0000256" key="20">
    <source>
        <dbReference type="PIRSR" id="PIRSR600823-3"/>
    </source>
</evidence>
<keyword evidence="11 20" id="KW-0106">Calcium</keyword>
<evidence type="ECO:0000256" key="11">
    <source>
        <dbReference type="ARBA" id="ARBA00022837"/>
    </source>
</evidence>
<comment type="catalytic activity">
    <reaction evidence="1 23">
        <text>2 a phenolic donor + H2O2 = 2 a phenolic radical donor + 2 H2O</text>
        <dbReference type="Rhea" id="RHEA:56136"/>
        <dbReference type="ChEBI" id="CHEBI:15377"/>
        <dbReference type="ChEBI" id="CHEBI:16240"/>
        <dbReference type="ChEBI" id="CHEBI:139520"/>
        <dbReference type="ChEBI" id="CHEBI:139521"/>
        <dbReference type="EC" id="1.11.1.7"/>
    </reaction>
</comment>
<dbReference type="PRINTS" id="PR00461">
    <property type="entry name" value="PLPEROXIDASE"/>
</dbReference>
<evidence type="ECO:0000256" key="4">
    <source>
        <dbReference type="ARBA" id="ARBA00006873"/>
    </source>
</evidence>
<feature type="chain" id="PRO_5035958868" description="Peroxidase" evidence="23">
    <location>
        <begin position="34"/>
        <end position="335"/>
    </location>
</feature>
<dbReference type="EC" id="1.11.1.7" evidence="5 23"/>
<feature type="disulfide bond" evidence="22">
    <location>
        <begin position="79"/>
        <end position="84"/>
    </location>
</feature>
<evidence type="ECO:0000256" key="16">
    <source>
        <dbReference type="ARBA" id="ARBA00023283"/>
    </source>
</evidence>
<reference evidence="26" key="1">
    <citation type="journal article" date="2013" name="Nature">
        <title>Draft genome of the wheat A-genome progenitor Triticum urartu.</title>
        <authorList>
            <person name="Ling H.Q."/>
            <person name="Zhao S."/>
            <person name="Liu D."/>
            <person name="Wang J."/>
            <person name="Sun H."/>
            <person name="Zhang C."/>
            <person name="Fan H."/>
            <person name="Li D."/>
            <person name="Dong L."/>
            <person name="Tao Y."/>
            <person name="Gao C."/>
            <person name="Wu H."/>
            <person name="Li Y."/>
            <person name="Cui Y."/>
            <person name="Guo X."/>
            <person name="Zheng S."/>
            <person name="Wang B."/>
            <person name="Yu K."/>
            <person name="Liang Q."/>
            <person name="Yang W."/>
            <person name="Lou X."/>
            <person name="Chen J."/>
            <person name="Feng M."/>
            <person name="Jian J."/>
            <person name="Zhang X."/>
            <person name="Luo G."/>
            <person name="Jiang Y."/>
            <person name="Liu J."/>
            <person name="Wang Z."/>
            <person name="Sha Y."/>
            <person name="Zhang B."/>
            <person name="Wu H."/>
            <person name="Tang D."/>
            <person name="Shen Q."/>
            <person name="Xue P."/>
            <person name="Zou S."/>
            <person name="Wang X."/>
            <person name="Liu X."/>
            <person name="Wang F."/>
            <person name="Yang Y."/>
            <person name="An X."/>
            <person name="Dong Z."/>
            <person name="Zhang K."/>
            <person name="Zhang X."/>
            <person name="Luo M.C."/>
            <person name="Dvorak J."/>
            <person name="Tong Y."/>
            <person name="Wang J."/>
            <person name="Yang H."/>
            <person name="Li Z."/>
            <person name="Wang D."/>
            <person name="Zhang A."/>
            <person name="Wang J."/>
        </authorList>
    </citation>
    <scope>NUCLEOTIDE SEQUENCE</scope>
    <source>
        <strain evidence="26">cv. G1812</strain>
    </source>
</reference>
<keyword evidence="9 20" id="KW-0479">Metal-binding</keyword>
<feature type="binding site" evidence="20">
    <location>
        <position position="253"/>
    </location>
    <ligand>
        <name>Ca(2+)</name>
        <dbReference type="ChEBI" id="CHEBI:29108"/>
        <label>2</label>
    </ligand>
</feature>
<keyword evidence="14 22" id="KW-1015">Disulfide bond</keyword>
<dbReference type="EnsemblPlants" id="TuG1812G0200003055.01.T01">
    <property type="protein sequence ID" value="TuG1812G0200003055.01.T01"/>
    <property type="gene ID" value="TuG1812G0200003055.01"/>
</dbReference>
<dbReference type="PANTHER" id="PTHR31235">
    <property type="entry name" value="PEROXIDASE 25-RELATED"/>
    <property type="match status" value="1"/>
</dbReference>
<dbReference type="FunFam" id="1.10.420.10:FF:000008">
    <property type="entry name" value="Peroxidase"/>
    <property type="match status" value="1"/>
</dbReference>
<evidence type="ECO:0000256" key="2">
    <source>
        <dbReference type="ARBA" id="ARBA00002322"/>
    </source>
</evidence>
<reference evidence="25" key="2">
    <citation type="submission" date="2018-03" db="EMBL/GenBank/DDBJ databases">
        <title>The Triticum urartu genome reveals the dynamic nature of wheat genome evolution.</title>
        <authorList>
            <person name="Ling H."/>
            <person name="Ma B."/>
            <person name="Shi X."/>
            <person name="Liu H."/>
            <person name="Dong L."/>
            <person name="Sun H."/>
            <person name="Cao Y."/>
            <person name="Gao Q."/>
            <person name="Zheng S."/>
            <person name="Li Y."/>
            <person name="Yu Y."/>
            <person name="Du H."/>
            <person name="Qi M."/>
            <person name="Li Y."/>
            <person name="Yu H."/>
            <person name="Cui Y."/>
            <person name="Wang N."/>
            <person name="Chen C."/>
            <person name="Wu H."/>
            <person name="Zhao Y."/>
            <person name="Zhang J."/>
            <person name="Li Y."/>
            <person name="Zhou W."/>
            <person name="Zhang B."/>
            <person name="Hu W."/>
            <person name="Eijk M."/>
            <person name="Tang J."/>
            <person name="Witsenboer H."/>
            <person name="Zhao S."/>
            <person name="Li Z."/>
            <person name="Zhang A."/>
            <person name="Wang D."/>
            <person name="Liang C."/>
        </authorList>
    </citation>
    <scope>NUCLEOTIDE SEQUENCE [LARGE SCALE GENOMIC DNA]</scope>
    <source>
        <strain evidence="25">cv. G1812</strain>
    </source>
</reference>
<dbReference type="InterPro" id="IPR010255">
    <property type="entry name" value="Haem_peroxidase_sf"/>
</dbReference>
<evidence type="ECO:0000256" key="21">
    <source>
        <dbReference type="PIRSR" id="PIRSR600823-4"/>
    </source>
</evidence>
<name>A0A8R7THX3_TRIUA</name>
<evidence type="ECO:0000256" key="9">
    <source>
        <dbReference type="ARBA" id="ARBA00022723"/>
    </source>
</evidence>
<keyword evidence="17 23" id="KW-0376">Hydrogen peroxide</keyword>
<gene>
    <name evidence="25" type="primary">LOC125541611</name>
</gene>
<comment type="function">
    <text evidence="2">Removal of H(2)O(2), oxidation of toxic reductants, biosynthesis and degradation of lignin, suberization, auxin catabolism, response to environmental stresses such as wounding, pathogen attack and oxidative stress. These functions might be dependent on each isozyme/isoform in each plant tissue.</text>
</comment>
<dbReference type="GO" id="GO:0020037">
    <property type="term" value="F:heme binding"/>
    <property type="evidence" value="ECO:0007669"/>
    <property type="project" value="UniProtKB-UniRule"/>
</dbReference>
<keyword evidence="6 23" id="KW-0964">Secreted</keyword>
<evidence type="ECO:0000256" key="6">
    <source>
        <dbReference type="ARBA" id="ARBA00022525"/>
    </source>
</evidence>
<dbReference type="PROSITE" id="PS50873">
    <property type="entry name" value="PEROXIDASE_4"/>
    <property type="match status" value="1"/>
</dbReference>
<dbReference type="InterPro" id="IPR033905">
    <property type="entry name" value="Secretory_peroxidase"/>
</dbReference>
<evidence type="ECO:0000256" key="13">
    <source>
        <dbReference type="ARBA" id="ARBA00023004"/>
    </source>
</evidence>
<dbReference type="GO" id="GO:0042744">
    <property type="term" value="P:hydrogen peroxide catabolic process"/>
    <property type="evidence" value="ECO:0007669"/>
    <property type="project" value="UniProtKB-KW"/>
</dbReference>
<feature type="disulfide bond" evidence="22">
    <location>
        <begin position="131"/>
        <end position="331"/>
    </location>
</feature>
<evidence type="ECO:0000256" key="23">
    <source>
        <dbReference type="RuleBase" id="RU362060"/>
    </source>
</evidence>
<evidence type="ECO:0000256" key="14">
    <source>
        <dbReference type="ARBA" id="ARBA00023157"/>
    </source>
</evidence>
<reference evidence="25" key="3">
    <citation type="submission" date="2022-06" db="UniProtKB">
        <authorList>
            <consortium name="EnsemblPlants"/>
        </authorList>
    </citation>
    <scope>IDENTIFICATION</scope>
</reference>
<evidence type="ECO:0000256" key="22">
    <source>
        <dbReference type="PIRSR" id="PIRSR600823-5"/>
    </source>
</evidence>
<dbReference type="SUPFAM" id="SSF48113">
    <property type="entry name" value="Heme-dependent peroxidases"/>
    <property type="match status" value="1"/>
</dbReference>
<evidence type="ECO:0000256" key="3">
    <source>
        <dbReference type="ARBA" id="ARBA00004613"/>
    </source>
</evidence>
<feature type="domain" description="Plant heme peroxidase family profile" evidence="24">
    <location>
        <begin position="36"/>
        <end position="335"/>
    </location>
</feature>
<keyword evidence="7 23" id="KW-0575">Peroxidase</keyword>
<feature type="disulfide bond" evidence="22">
    <location>
        <begin position="209"/>
        <end position="240"/>
    </location>
</feature>
<feature type="binding site" evidence="20">
    <location>
        <position position="99"/>
    </location>
    <ligand>
        <name>Ca(2+)</name>
        <dbReference type="ChEBI" id="CHEBI:29108"/>
        <label>1</label>
    </ligand>
</feature>
<evidence type="ECO:0000256" key="7">
    <source>
        <dbReference type="ARBA" id="ARBA00022559"/>
    </source>
</evidence>
<evidence type="ECO:0000259" key="24">
    <source>
        <dbReference type="PROSITE" id="PS50873"/>
    </source>
</evidence>
<feature type="binding site" evidence="20">
    <location>
        <position position="83"/>
    </location>
    <ligand>
        <name>Ca(2+)</name>
        <dbReference type="ChEBI" id="CHEBI:29108"/>
        <label>1</label>
    </ligand>
</feature>
<evidence type="ECO:0000256" key="12">
    <source>
        <dbReference type="ARBA" id="ARBA00023002"/>
    </source>
</evidence>
<dbReference type="AlphaFoldDB" id="A0A8R7THX3"/>
<feature type="binding site" description="axial binding residue" evidence="20">
    <location>
        <position position="202"/>
    </location>
    <ligand>
        <name>heme b</name>
        <dbReference type="ChEBI" id="CHEBI:60344"/>
    </ligand>
    <ligandPart>
        <name>Fe</name>
        <dbReference type="ChEBI" id="CHEBI:18248"/>
    </ligandPart>
</feature>
<organism evidence="25 26">
    <name type="scientific">Triticum urartu</name>
    <name type="common">Red wild einkorn</name>
    <name type="synonym">Crithodium urartu</name>
    <dbReference type="NCBI Taxonomy" id="4572"/>
    <lineage>
        <taxon>Eukaryota</taxon>
        <taxon>Viridiplantae</taxon>
        <taxon>Streptophyta</taxon>
        <taxon>Embryophyta</taxon>
        <taxon>Tracheophyta</taxon>
        <taxon>Spermatophyta</taxon>
        <taxon>Magnoliopsida</taxon>
        <taxon>Liliopsida</taxon>
        <taxon>Poales</taxon>
        <taxon>Poaceae</taxon>
        <taxon>BOP clade</taxon>
        <taxon>Pooideae</taxon>
        <taxon>Triticodae</taxon>
        <taxon>Triticeae</taxon>
        <taxon>Triticinae</taxon>
        <taxon>Triticum</taxon>
    </lineage>
</organism>
<dbReference type="InterPro" id="IPR000823">
    <property type="entry name" value="Peroxidase_pln"/>
</dbReference>
<dbReference type="InterPro" id="IPR002016">
    <property type="entry name" value="Haem_peroxidase"/>
</dbReference>